<dbReference type="Pfam" id="PF11721">
    <property type="entry name" value="Malectin"/>
    <property type="match status" value="1"/>
</dbReference>
<keyword evidence="3" id="KW-0413">Isomerase</keyword>
<dbReference type="Pfam" id="PF01344">
    <property type="entry name" value="Kelch_1"/>
    <property type="match status" value="3"/>
</dbReference>
<dbReference type="PANTHER" id="PTHR46773">
    <property type="match status" value="1"/>
</dbReference>
<dbReference type="Gene3D" id="2.120.10.80">
    <property type="entry name" value="Kelch-type beta propeller"/>
    <property type="match status" value="2"/>
</dbReference>
<feature type="signal peptide" evidence="1">
    <location>
        <begin position="1"/>
        <end position="24"/>
    </location>
</feature>
<dbReference type="EC" id="5.1.3.24" evidence="3"/>
<keyword evidence="1" id="KW-0732">Signal</keyword>
<dbReference type="Proteomes" id="UP000320390">
    <property type="component" value="Chromosome"/>
</dbReference>
<proteinExistence type="predicted"/>
<name>A0A518F0P3_9BACT</name>
<dbReference type="EMBL" id="CP036434">
    <property type="protein sequence ID" value="QDV09879.1"/>
    <property type="molecule type" value="Genomic_DNA"/>
</dbReference>
<evidence type="ECO:0000256" key="1">
    <source>
        <dbReference type="SAM" id="SignalP"/>
    </source>
</evidence>
<evidence type="ECO:0000313" key="3">
    <source>
        <dbReference type="EMBL" id="QDV09879.1"/>
    </source>
</evidence>
<dbReference type="SUPFAM" id="SSF49785">
    <property type="entry name" value="Galactose-binding domain-like"/>
    <property type="match status" value="1"/>
</dbReference>
<dbReference type="AlphaFoldDB" id="A0A518F0P3"/>
<dbReference type="InterPro" id="IPR008979">
    <property type="entry name" value="Galactose-bd-like_sf"/>
</dbReference>
<dbReference type="GO" id="GO:0016853">
    <property type="term" value="F:isomerase activity"/>
    <property type="evidence" value="ECO:0007669"/>
    <property type="project" value="UniProtKB-KW"/>
</dbReference>
<evidence type="ECO:0000259" key="2">
    <source>
        <dbReference type="Pfam" id="PF11721"/>
    </source>
</evidence>
<dbReference type="InterPro" id="IPR021720">
    <property type="entry name" value="Malectin_dom"/>
</dbReference>
<dbReference type="SUPFAM" id="SSF117281">
    <property type="entry name" value="Kelch motif"/>
    <property type="match status" value="2"/>
</dbReference>
<protein>
    <submittedName>
        <fullName evidence="3">N-acetylneuraminate epimerase</fullName>
        <ecNumber evidence="3">5.1.3.24</ecNumber>
    </submittedName>
</protein>
<dbReference type="RefSeq" id="WP_145205056.1">
    <property type="nucleotide sequence ID" value="NZ_CP036434.1"/>
</dbReference>
<gene>
    <name evidence="3" type="primary">nanM_4</name>
    <name evidence="3" type="ORF">Poly30_54400</name>
</gene>
<reference evidence="3 4" key="1">
    <citation type="submission" date="2019-02" db="EMBL/GenBank/DDBJ databases">
        <title>Deep-cultivation of Planctomycetes and their phenomic and genomic characterization uncovers novel biology.</title>
        <authorList>
            <person name="Wiegand S."/>
            <person name="Jogler M."/>
            <person name="Boedeker C."/>
            <person name="Pinto D."/>
            <person name="Vollmers J."/>
            <person name="Rivas-Marin E."/>
            <person name="Kohn T."/>
            <person name="Peeters S.H."/>
            <person name="Heuer A."/>
            <person name="Rast P."/>
            <person name="Oberbeckmann S."/>
            <person name="Bunk B."/>
            <person name="Jeske O."/>
            <person name="Meyerdierks A."/>
            <person name="Storesund J.E."/>
            <person name="Kallscheuer N."/>
            <person name="Luecker S."/>
            <person name="Lage O.M."/>
            <person name="Pohl T."/>
            <person name="Merkel B.J."/>
            <person name="Hornburger P."/>
            <person name="Mueller R.-W."/>
            <person name="Bruemmer F."/>
            <person name="Labrenz M."/>
            <person name="Spormann A.M."/>
            <person name="Op den Camp H."/>
            <person name="Overmann J."/>
            <person name="Amann R."/>
            <person name="Jetten M.S.M."/>
            <person name="Mascher T."/>
            <person name="Medema M.H."/>
            <person name="Devos D.P."/>
            <person name="Kaster A.-K."/>
            <person name="Ovreas L."/>
            <person name="Rohde M."/>
            <person name="Galperin M.Y."/>
            <person name="Jogler C."/>
        </authorList>
    </citation>
    <scope>NUCLEOTIDE SEQUENCE [LARGE SCALE GENOMIC DNA]</scope>
    <source>
        <strain evidence="3 4">Poly30</strain>
    </source>
</reference>
<dbReference type="SMART" id="SM00612">
    <property type="entry name" value="Kelch"/>
    <property type="match status" value="4"/>
</dbReference>
<dbReference type="Gene3D" id="2.60.120.430">
    <property type="entry name" value="Galactose-binding lectin"/>
    <property type="match status" value="1"/>
</dbReference>
<sequence precursor="true">MKASHVAPLLLALSAVTVTEQASAAPQRVGCIWDRLADSPIPRFEPGTVPIDGKLYCFGGFFTQQIQATARVDAYDPLTNTWTQKADLPRPTTHIGVIREGRNVWVLGGFDGDNPAPATSDVWIYNIDTDSWSAGPSLPRPIAGGGAAFLGTEVHYYGGCEADRDTVTGDHWAFDLAAPGLGWQPRAPMPEPRCHLAGAALAGELWAVGGQYNHDTNPTDTRWVHVYTPGTDSWRLGPLLPERRSHFEPGTFVDSGHLYIAGGKDLTTGRETLAGMLELDPVLGEWSYLPPLPNPRYGAGVQKIGSDLYAVSGAAPFNNPQADLYRRDWAATFPNPLYINCGGPEVVSSTGTCCWCGDIGFESGATAFFNPNADVLGTDEDEVFDRMREGNFPLYRDVNYRLPMGNGFYRVRFHLAERALGNPGQRVLDLSVEGTRLAENIDLIASVGFQTAFEKGFDVEVTDGVLNINIHAAPNQRAIVAGLEIERLGPDHFESECSNSANSTGSPSLVGFVGSTSIGDDDLTLTAGPLPLNAFGFFIQATQAGSGALAGGTLCVQQPFYRLPAEQALGGVLRHRLQIQNPNTPAQQILAGSTWRFQAWHRDTVAVGYGLSNALKLVFTP</sequence>
<feature type="domain" description="Malectin" evidence="2">
    <location>
        <begin position="338"/>
        <end position="480"/>
    </location>
</feature>
<accession>A0A518F0P3</accession>
<keyword evidence="4" id="KW-1185">Reference proteome</keyword>
<dbReference type="InterPro" id="IPR006652">
    <property type="entry name" value="Kelch_1"/>
</dbReference>
<organism evidence="3 4">
    <name type="scientific">Saltatorellus ferox</name>
    <dbReference type="NCBI Taxonomy" id="2528018"/>
    <lineage>
        <taxon>Bacteria</taxon>
        <taxon>Pseudomonadati</taxon>
        <taxon>Planctomycetota</taxon>
        <taxon>Planctomycetia</taxon>
        <taxon>Planctomycetia incertae sedis</taxon>
        <taxon>Saltatorellus</taxon>
    </lineage>
</organism>
<feature type="chain" id="PRO_5021827983" evidence="1">
    <location>
        <begin position="25"/>
        <end position="621"/>
    </location>
</feature>
<evidence type="ECO:0000313" key="4">
    <source>
        <dbReference type="Proteomes" id="UP000320390"/>
    </source>
</evidence>
<dbReference type="PANTHER" id="PTHR46773:SF5">
    <property type="entry name" value="OS04G0487100 PROTEIN"/>
    <property type="match status" value="1"/>
</dbReference>
<dbReference type="InterPro" id="IPR053256">
    <property type="entry name" value="Kelch_repeat-containing"/>
</dbReference>
<dbReference type="InterPro" id="IPR015915">
    <property type="entry name" value="Kelch-typ_b-propeller"/>
</dbReference>
<dbReference type="OrthoDB" id="246387at2"/>